<accession>A0ABY7Q154</accession>
<keyword evidence="2" id="KW-1185">Reference proteome</keyword>
<reference evidence="2" key="1">
    <citation type="submission" date="2022-12" db="EMBL/GenBank/DDBJ databases">
        <authorList>
            <person name="Mo P."/>
        </authorList>
    </citation>
    <scope>NUCLEOTIDE SEQUENCE [LARGE SCALE GENOMIC DNA]</scope>
    <source>
        <strain evidence="2">HUAS 3-15</strain>
    </source>
</reference>
<sequence length="174" mass="17560">MYATSTDGTTWSAVTRVPIDATTSTVDHFIPGFGVDHATSGATAKIGLYYYFYPNANCTASSCQLEVGYVSSANGGTSWSAPQAVAGPMALSQIASTTQGSMVGDYLSTSVVNGKAVAIFAVGKAPTGGQAFDEAMYAVQGGLPVTGGAVRAVTGPVLSAAGDHALSLRPPVRN</sequence>
<evidence type="ECO:0000313" key="2">
    <source>
        <dbReference type="Proteomes" id="UP001212821"/>
    </source>
</evidence>
<dbReference type="Proteomes" id="UP001212821">
    <property type="component" value="Chromosome"/>
</dbReference>
<evidence type="ECO:0008006" key="3">
    <source>
        <dbReference type="Google" id="ProtNLM"/>
    </source>
</evidence>
<dbReference type="RefSeq" id="WP_270142940.1">
    <property type="nucleotide sequence ID" value="NZ_CP115450.1"/>
</dbReference>
<dbReference type="SUPFAM" id="SSF50939">
    <property type="entry name" value="Sialidases"/>
    <property type="match status" value="1"/>
</dbReference>
<proteinExistence type="predicted"/>
<name>A0ABY7Q154_9ACTN</name>
<organism evidence="1 2">
    <name type="scientific">Kitasatospora cathayae</name>
    <dbReference type="NCBI Taxonomy" id="3004092"/>
    <lineage>
        <taxon>Bacteria</taxon>
        <taxon>Bacillati</taxon>
        <taxon>Actinomycetota</taxon>
        <taxon>Actinomycetes</taxon>
        <taxon>Kitasatosporales</taxon>
        <taxon>Streptomycetaceae</taxon>
        <taxon>Kitasatospora</taxon>
    </lineage>
</organism>
<evidence type="ECO:0000313" key="1">
    <source>
        <dbReference type="EMBL" id="WBP86351.1"/>
    </source>
</evidence>
<gene>
    <name evidence="1" type="ORF">O1G21_11190</name>
</gene>
<dbReference type="EMBL" id="CP115450">
    <property type="protein sequence ID" value="WBP86351.1"/>
    <property type="molecule type" value="Genomic_DNA"/>
</dbReference>
<protein>
    <recommendedName>
        <fullName evidence="3">Exo-alpha-sialidase</fullName>
    </recommendedName>
</protein>
<dbReference type="InterPro" id="IPR036278">
    <property type="entry name" value="Sialidase_sf"/>
</dbReference>